<evidence type="ECO:0000256" key="1">
    <source>
        <dbReference type="SAM" id="Phobius"/>
    </source>
</evidence>
<dbReference type="EMBL" id="GISG01067997">
    <property type="protein sequence ID" value="MBA4629003.1"/>
    <property type="molecule type" value="Transcribed_RNA"/>
</dbReference>
<dbReference type="AlphaFoldDB" id="A0A7C9D140"/>
<accession>A0A7C9D140</accession>
<reference evidence="2" key="1">
    <citation type="journal article" date="2013" name="J. Plant Res.">
        <title>Effect of fungi and light on seed germination of three Opuntia species from semiarid lands of central Mexico.</title>
        <authorList>
            <person name="Delgado-Sanchez P."/>
            <person name="Jimenez-Bremont J.F."/>
            <person name="Guerrero-Gonzalez Mde L."/>
            <person name="Flores J."/>
        </authorList>
    </citation>
    <scope>NUCLEOTIDE SEQUENCE</scope>
    <source>
        <tissue evidence="2">Cladode</tissue>
    </source>
</reference>
<keyword evidence="1" id="KW-0812">Transmembrane</keyword>
<protein>
    <submittedName>
        <fullName evidence="2">Uncharacterized protein</fullName>
    </submittedName>
</protein>
<keyword evidence="1" id="KW-1133">Transmembrane helix</keyword>
<evidence type="ECO:0000313" key="2">
    <source>
        <dbReference type="EMBL" id="MBA4629003.1"/>
    </source>
</evidence>
<proteinExistence type="predicted"/>
<organism evidence="2">
    <name type="scientific">Opuntia streptacantha</name>
    <name type="common">Prickly pear cactus</name>
    <name type="synonym">Opuntia cardona</name>
    <dbReference type="NCBI Taxonomy" id="393608"/>
    <lineage>
        <taxon>Eukaryota</taxon>
        <taxon>Viridiplantae</taxon>
        <taxon>Streptophyta</taxon>
        <taxon>Embryophyta</taxon>
        <taxon>Tracheophyta</taxon>
        <taxon>Spermatophyta</taxon>
        <taxon>Magnoliopsida</taxon>
        <taxon>eudicotyledons</taxon>
        <taxon>Gunneridae</taxon>
        <taxon>Pentapetalae</taxon>
        <taxon>Caryophyllales</taxon>
        <taxon>Cactineae</taxon>
        <taxon>Cactaceae</taxon>
        <taxon>Opuntioideae</taxon>
        <taxon>Opuntia</taxon>
    </lineage>
</organism>
<reference evidence="2" key="2">
    <citation type="submission" date="2020-07" db="EMBL/GenBank/DDBJ databases">
        <authorList>
            <person name="Vera ALvarez R."/>
            <person name="Arias-Moreno D.M."/>
            <person name="Jimenez-Jacinto V."/>
            <person name="Jimenez-Bremont J.F."/>
            <person name="Swaminathan K."/>
            <person name="Moose S.P."/>
            <person name="Guerrero-Gonzalez M.L."/>
            <person name="Marino-Ramirez L."/>
            <person name="Landsman D."/>
            <person name="Rodriguez-Kessler M."/>
            <person name="Delgado-Sanchez P."/>
        </authorList>
    </citation>
    <scope>NUCLEOTIDE SEQUENCE</scope>
    <source>
        <tissue evidence="2">Cladode</tissue>
    </source>
</reference>
<keyword evidence="1" id="KW-0472">Membrane</keyword>
<sequence>MKIATSEVEEKRRFGGRGWGNAGGRMIWSSSRWTLVAGMINLYQIMLLLVLSTLNRCITQLASSIIQTHATQTMVAWLSCATRQIMFRLPKWTIPRFASLSMKQGTHKYAWEMLCKRNRANRQIKSP</sequence>
<feature type="transmembrane region" description="Helical" evidence="1">
    <location>
        <begin position="33"/>
        <end position="54"/>
    </location>
</feature>
<name>A0A7C9D140_OPUST</name>